<organism evidence="2 3">
    <name type="scientific">Flavobacterium suzhouense</name>
    <dbReference type="NCBI Taxonomy" id="1529638"/>
    <lineage>
        <taxon>Bacteria</taxon>
        <taxon>Pseudomonadati</taxon>
        <taxon>Bacteroidota</taxon>
        <taxon>Flavobacteriia</taxon>
        <taxon>Flavobacteriales</taxon>
        <taxon>Flavobacteriaceae</taxon>
        <taxon>Flavobacterium</taxon>
    </lineage>
</organism>
<gene>
    <name evidence="2" type="ORF">ACFSR3_05185</name>
</gene>
<reference evidence="3" key="1">
    <citation type="journal article" date="2019" name="Int. J. Syst. Evol. Microbiol.">
        <title>The Global Catalogue of Microorganisms (GCM) 10K type strain sequencing project: providing services to taxonomists for standard genome sequencing and annotation.</title>
        <authorList>
            <consortium name="The Broad Institute Genomics Platform"/>
            <consortium name="The Broad Institute Genome Sequencing Center for Infectious Disease"/>
            <person name="Wu L."/>
            <person name="Ma J."/>
        </authorList>
    </citation>
    <scope>NUCLEOTIDE SEQUENCE [LARGE SCALE GENOMIC DNA]</scope>
    <source>
        <strain evidence="3">KCTC 42107</strain>
    </source>
</reference>
<dbReference type="InterPro" id="IPR043729">
    <property type="entry name" value="DUF5672"/>
</dbReference>
<dbReference type="Proteomes" id="UP001597480">
    <property type="component" value="Unassembled WGS sequence"/>
</dbReference>
<protein>
    <submittedName>
        <fullName evidence="2">DUF5672 family protein</fullName>
    </submittedName>
</protein>
<comment type="caution">
    <text evidence="2">The sequence shown here is derived from an EMBL/GenBank/DDBJ whole genome shotgun (WGS) entry which is preliminary data.</text>
</comment>
<evidence type="ECO:0000259" key="1">
    <source>
        <dbReference type="Pfam" id="PF18922"/>
    </source>
</evidence>
<name>A0ABW5NT35_9FLAO</name>
<evidence type="ECO:0000313" key="3">
    <source>
        <dbReference type="Proteomes" id="UP001597480"/>
    </source>
</evidence>
<feature type="domain" description="DUF5672" evidence="1">
    <location>
        <begin position="57"/>
        <end position="239"/>
    </location>
</feature>
<evidence type="ECO:0000313" key="2">
    <source>
        <dbReference type="EMBL" id="MFD2601442.1"/>
    </source>
</evidence>
<dbReference type="EMBL" id="JBHUMD010000006">
    <property type="protein sequence ID" value="MFD2601442.1"/>
    <property type="molecule type" value="Genomic_DNA"/>
</dbReference>
<dbReference type="Pfam" id="PF18922">
    <property type="entry name" value="DUF5672"/>
    <property type="match status" value="1"/>
</dbReference>
<proteinExistence type="predicted"/>
<keyword evidence="3" id="KW-1185">Reference proteome</keyword>
<sequence length="261" mass="30354">MKKAIVVVPIYKTNLDENEMLSLKRSVKMLHQHPFAIACPEHLDITPLNSILAPVHYTIHRFEDSYFKGIAGYNKLMLSEVFYNSFNEYQYLLICQTDVFVFDDQLEYWCSKGYDYIGAPWIASKQTAITKLLLNINNSFKKKKKRTEHFFKVGNGGFSLRKVSTMQRIVNEQKDNIEYCLTNPNDLSHHIEDVYFSLVAPALTEMKIPAYTEAVGFAMDRKPDIAYKLNGKKLPFASHRFYNRKVKEFWTPIIDKIQKAG</sequence>
<dbReference type="RefSeq" id="WP_379820024.1">
    <property type="nucleotide sequence ID" value="NZ_JBHUMD010000006.1"/>
</dbReference>
<accession>A0ABW5NT35</accession>